<dbReference type="PANTHER" id="PTHR28202">
    <property type="entry name" value="ASSEMBLY FACTOR CBP4"/>
    <property type="match status" value="1"/>
</dbReference>
<evidence type="ECO:0000313" key="13">
    <source>
        <dbReference type="EMBL" id="KAH7037142.1"/>
    </source>
</evidence>
<dbReference type="Proteomes" id="UP000756346">
    <property type="component" value="Unassembled WGS sequence"/>
</dbReference>
<dbReference type="Pfam" id="PF07960">
    <property type="entry name" value="CBP4"/>
    <property type="match status" value="1"/>
</dbReference>
<feature type="region of interest" description="Disordered" evidence="12">
    <location>
        <begin position="89"/>
        <end position="124"/>
    </location>
</feature>
<keyword evidence="3 11" id="KW-0812">Transmembrane</keyword>
<keyword evidence="8 11" id="KW-0143">Chaperone</keyword>
<dbReference type="GO" id="GO:0034551">
    <property type="term" value="P:mitochondrial respiratory chain complex III assembly"/>
    <property type="evidence" value="ECO:0007669"/>
    <property type="project" value="TreeGrafter"/>
</dbReference>
<comment type="caution">
    <text evidence="13">The sequence shown here is derived from an EMBL/GenBank/DDBJ whole genome shotgun (WGS) entry which is preliminary data.</text>
</comment>
<dbReference type="PANTHER" id="PTHR28202:SF1">
    <property type="entry name" value="ASSEMBLY FACTOR CBP4"/>
    <property type="match status" value="1"/>
</dbReference>
<evidence type="ECO:0000256" key="8">
    <source>
        <dbReference type="ARBA" id="ARBA00023186"/>
    </source>
</evidence>
<dbReference type="RefSeq" id="XP_046016263.1">
    <property type="nucleotide sequence ID" value="XM_046152619.1"/>
</dbReference>
<dbReference type="OrthoDB" id="5576752at2759"/>
<organism evidence="13 14">
    <name type="scientific">Microdochium trichocladiopsis</name>
    <dbReference type="NCBI Taxonomy" id="1682393"/>
    <lineage>
        <taxon>Eukaryota</taxon>
        <taxon>Fungi</taxon>
        <taxon>Dikarya</taxon>
        <taxon>Ascomycota</taxon>
        <taxon>Pezizomycotina</taxon>
        <taxon>Sordariomycetes</taxon>
        <taxon>Xylariomycetidae</taxon>
        <taxon>Xylariales</taxon>
        <taxon>Microdochiaceae</taxon>
        <taxon>Microdochium</taxon>
    </lineage>
</organism>
<dbReference type="GO" id="GO:0005743">
    <property type="term" value="C:mitochondrial inner membrane"/>
    <property type="evidence" value="ECO:0007669"/>
    <property type="project" value="UniProtKB-SubCell"/>
</dbReference>
<keyword evidence="4 11" id="KW-0999">Mitochondrion inner membrane</keyword>
<dbReference type="InterPro" id="IPR012420">
    <property type="entry name" value="Cbp4"/>
</dbReference>
<evidence type="ECO:0000256" key="6">
    <source>
        <dbReference type="ARBA" id="ARBA00023128"/>
    </source>
</evidence>
<evidence type="ECO:0000256" key="4">
    <source>
        <dbReference type="ARBA" id="ARBA00022792"/>
    </source>
</evidence>
<proteinExistence type="inferred from homology"/>
<evidence type="ECO:0000256" key="3">
    <source>
        <dbReference type="ARBA" id="ARBA00022692"/>
    </source>
</evidence>
<keyword evidence="14" id="KW-1185">Reference proteome</keyword>
<comment type="function">
    <text evidence="9 11">Essential for the assembly of ubiquinol-cytochrome c reductase. It has a direct effect on the correct occurrence of the Rieske protein, core 4, core 5 and apocytochrome b.</text>
</comment>
<evidence type="ECO:0000256" key="9">
    <source>
        <dbReference type="ARBA" id="ARBA00025413"/>
    </source>
</evidence>
<name>A0A9P8YE07_9PEZI</name>
<protein>
    <recommendedName>
        <fullName evidence="10 11">Cytochrome b mRNA-processing protein 4</fullName>
    </recommendedName>
</protein>
<keyword evidence="7 11" id="KW-0472">Membrane</keyword>
<comment type="subcellular location">
    <subcellularLocation>
        <location evidence="1 11">Mitochondrion inner membrane</location>
        <topology evidence="1 11">Single-pass membrane protein</topology>
    </subcellularLocation>
</comment>
<feature type="compositionally biased region" description="Basic and acidic residues" evidence="12">
    <location>
        <begin position="89"/>
        <end position="118"/>
    </location>
</feature>
<reference evidence="13" key="1">
    <citation type="journal article" date="2021" name="Nat. Commun.">
        <title>Genetic determinants of endophytism in the Arabidopsis root mycobiome.</title>
        <authorList>
            <person name="Mesny F."/>
            <person name="Miyauchi S."/>
            <person name="Thiergart T."/>
            <person name="Pickel B."/>
            <person name="Atanasova L."/>
            <person name="Karlsson M."/>
            <person name="Huettel B."/>
            <person name="Barry K.W."/>
            <person name="Haridas S."/>
            <person name="Chen C."/>
            <person name="Bauer D."/>
            <person name="Andreopoulos W."/>
            <person name="Pangilinan J."/>
            <person name="LaButti K."/>
            <person name="Riley R."/>
            <person name="Lipzen A."/>
            <person name="Clum A."/>
            <person name="Drula E."/>
            <person name="Henrissat B."/>
            <person name="Kohler A."/>
            <person name="Grigoriev I.V."/>
            <person name="Martin F.M."/>
            <person name="Hacquard S."/>
        </authorList>
    </citation>
    <scope>NUCLEOTIDE SEQUENCE</scope>
    <source>
        <strain evidence="13">MPI-CAGE-CH-0230</strain>
    </source>
</reference>
<dbReference type="EMBL" id="JAGTJQ010000002">
    <property type="protein sequence ID" value="KAH7037142.1"/>
    <property type="molecule type" value="Genomic_DNA"/>
</dbReference>
<keyword evidence="6 11" id="KW-0496">Mitochondrion</keyword>
<keyword evidence="5 11" id="KW-1133">Transmembrane helix</keyword>
<evidence type="ECO:0000256" key="11">
    <source>
        <dbReference type="RuleBase" id="RU368005"/>
    </source>
</evidence>
<gene>
    <name evidence="13" type="ORF">B0I36DRAFT_313414</name>
</gene>
<evidence type="ECO:0000256" key="1">
    <source>
        <dbReference type="ARBA" id="ARBA00004434"/>
    </source>
</evidence>
<dbReference type="AlphaFoldDB" id="A0A9P8YE07"/>
<evidence type="ECO:0000256" key="10">
    <source>
        <dbReference type="ARBA" id="ARBA00031521"/>
    </source>
</evidence>
<accession>A0A9P8YE07</accession>
<sequence length="124" mass="14583">MTPPRTSHREKLTTGFFHSGAVVCVGGPAFTMWLTPTDEELFKRYNPELQKRSLERRYERQKEFDDFVVQLKEYSKSDKPIWIVQQEAEQKRKEERLRQDAAKSDEAKARQEAMRRESGLSSST</sequence>
<evidence type="ECO:0000313" key="14">
    <source>
        <dbReference type="Proteomes" id="UP000756346"/>
    </source>
</evidence>
<dbReference type="GeneID" id="70182165"/>
<evidence type="ECO:0000256" key="2">
    <source>
        <dbReference type="ARBA" id="ARBA00006780"/>
    </source>
</evidence>
<evidence type="ECO:0000256" key="7">
    <source>
        <dbReference type="ARBA" id="ARBA00023136"/>
    </source>
</evidence>
<comment type="similarity">
    <text evidence="2 11">Belongs to the CBP4 family.</text>
</comment>
<feature type="transmembrane region" description="Helical" evidence="11">
    <location>
        <begin position="12"/>
        <end position="34"/>
    </location>
</feature>
<evidence type="ECO:0000256" key="12">
    <source>
        <dbReference type="SAM" id="MobiDB-lite"/>
    </source>
</evidence>
<evidence type="ECO:0000256" key="5">
    <source>
        <dbReference type="ARBA" id="ARBA00022989"/>
    </source>
</evidence>